<evidence type="ECO:0000313" key="4">
    <source>
        <dbReference type="Proteomes" id="UP000241890"/>
    </source>
</evidence>
<dbReference type="CDD" id="cd05117">
    <property type="entry name" value="STKc_CAMK"/>
    <property type="match status" value="1"/>
</dbReference>
<feature type="region of interest" description="Disordered" evidence="1">
    <location>
        <begin position="70"/>
        <end position="91"/>
    </location>
</feature>
<feature type="region of interest" description="Disordered" evidence="1">
    <location>
        <begin position="608"/>
        <end position="656"/>
    </location>
</feature>
<feature type="compositionally biased region" description="Polar residues" evidence="1">
    <location>
        <begin position="608"/>
        <end position="617"/>
    </location>
</feature>
<evidence type="ECO:0000256" key="1">
    <source>
        <dbReference type="SAM" id="MobiDB-lite"/>
    </source>
</evidence>
<dbReference type="OrthoDB" id="40902at2759"/>
<dbReference type="InterPro" id="IPR011009">
    <property type="entry name" value="Kinase-like_dom_sf"/>
</dbReference>
<dbReference type="Proteomes" id="UP000241890">
    <property type="component" value="Unassembled WGS sequence"/>
</dbReference>
<reference evidence="3 4" key="1">
    <citation type="submission" date="2017-12" db="EMBL/GenBank/DDBJ databases">
        <title>Sequencing, de novo assembly and annotation of complete genome of a new Thraustochytrid species, strain FCC1311.</title>
        <authorList>
            <person name="Sedici K."/>
            <person name="Godart F."/>
            <person name="Aiese Cigliano R."/>
            <person name="Sanseverino W."/>
            <person name="Barakat M."/>
            <person name="Ortet P."/>
            <person name="Marechal E."/>
            <person name="Cagnac O."/>
            <person name="Amato A."/>
        </authorList>
    </citation>
    <scope>NUCLEOTIDE SEQUENCE [LARGE SCALE GENOMIC DNA]</scope>
</reference>
<protein>
    <submittedName>
        <fullName evidence="3">Protein kinase, putative</fullName>
    </submittedName>
</protein>
<dbReference type="EMBL" id="BEYU01000016">
    <property type="protein sequence ID" value="GBG25886.1"/>
    <property type="molecule type" value="Genomic_DNA"/>
</dbReference>
<keyword evidence="3" id="KW-0808">Transferase</keyword>
<sequence length="656" mass="73073">MDSDSLRIRLDVSKFFVIEHAMAAWNSRIRDGSRVCRLRYVRQPIKHPWSLRLVCDTACRVHGARAPRLVSSHQQSGRSGGKFSPGAGMNPFQRSIDPNSMRDAVSDAMSSLQTATPSMTRLCFGNITSLYSVTHDAHGNAGMMGEGSSCQVFRAVRKLDGSPFAIKRLSSKISKKVVLSELRILRQVDHPSVVLLHDTVVDDVDCSVHFVLELCSGGDLFDNLKQRGHFSEPSAARMLVKMFRAVEHLHALRIAHRDLKLENWVMRKSLTSGKGDLEPVLIDFGLSHQLASPEERMTECLGTSFYVAPETVRKSYGLTCDVWALGVITYMILSGKTPFGGKDDQEVLHRILHCNVTFISPVWGTVSSQAKEFICSLLRKNPTERFTIRQAFEHPWLIENAGYAPLGSPSHSAARYKAAQELLARMQTFLELPTFLKMAMALWASDGPMRTDPHVCNMFDLLSANTSGIIEASVREIYIDGREKRSFEDAFEKLSDLSGSRMSFSAFCALYLRPVDLPTFQGHPTTMNRIFQVLSTGDEVITAASLRACLGTVVVHSDSSHKKRLRRGRSQGSAAFIAILEEVVEDSMGRLSRDMFRDVLLGKKITQDAKSTSVKSTSEMGEDEEEESKEDESMEDAMDDQLTVENPEVSSGSRMF</sequence>
<dbReference type="Gene3D" id="1.10.510.10">
    <property type="entry name" value="Transferase(Phosphotransferase) domain 1"/>
    <property type="match status" value="1"/>
</dbReference>
<proteinExistence type="predicted"/>
<keyword evidence="3" id="KW-0418">Kinase</keyword>
<dbReference type="InParanoid" id="A0A2R5G4D8"/>
<feature type="domain" description="Protein kinase" evidence="2">
    <location>
        <begin position="138"/>
        <end position="397"/>
    </location>
</feature>
<dbReference type="AlphaFoldDB" id="A0A2R5G4D8"/>
<keyword evidence="4" id="KW-1185">Reference proteome</keyword>
<dbReference type="GO" id="GO:0004672">
    <property type="term" value="F:protein kinase activity"/>
    <property type="evidence" value="ECO:0007669"/>
    <property type="project" value="InterPro"/>
</dbReference>
<dbReference type="Pfam" id="PF00069">
    <property type="entry name" value="Pkinase"/>
    <property type="match status" value="1"/>
</dbReference>
<gene>
    <name evidence="3" type="ORF">FCC1311_021052</name>
</gene>
<evidence type="ECO:0000259" key="2">
    <source>
        <dbReference type="PROSITE" id="PS50011"/>
    </source>
</evidence>
<name>A0A2R5G4D8_9STRA</name>
<organism evidence="3 4">
    <name type="scientific">Hondaea fermentalgiana</name>
    <dbReference type="NCBI Taxonomy" id="2315210"/>
    <lineage>
        <taxon>Eukaryota</taxon>
        <taxon>Sar</taxon>
        <taxon>Stramenopiles</taxon>
        <taxon>Bigyra</taxon>
        <taxon>Labyrinthulomycetes</taxon>
        <taxon>Thraustochytrida</taxon>
        <taxon>Thraustochytriidae</taxon>
        <taxon>Hondaea</taxon>
    </lineage>
</organism>
<evidence type="ECO:0000313" key="3">
    <source>
        <dbReference type="EMBL" id="GBG25886.1"/>
    </source>
</evidence>
<dbReference type="PANTHER" id="PTHR24347">
    <property type="entry name" value="SERINE/THREONINE-PROTEIN KINASE"/>
    <property type="match status" value="1"/>
</dbReference>
<dbReference type="GO" id="GO:0005524">
    <property type="term" value="F:ATP binding"/>
    <property type="evidence" value="ECO:0007669"/>
    <property type="project" value="InterPro"/>
</dbReference>
<dbReference type="InterPro" id="IPR000719">
    <property type="entry name" value="Prot_kinase_dom"/>
</dbReference>
<accession>A0A2R5G4D8</accession>
<dbReference type="SMART" id="SM00220">
    <property type="entry name" value="S_TKc"/>
    <property type="match status" value="1"/>
</dbReference>
<comment type="caution">
    <text evidence="3">The sequence shown here is derived from an EMBL/GenBank/DDBJ whole genome shotgun (WGS) entry which is preliminary data.</text>
</comment>
<dbReference type="SUPFAM" id="SSF56112">
    <property type="entry name" value="Protein kinase-like (PK-like)"/>
    <property type="match status" value="1"/>
</dbReference>
<feature type="compositionally biased region" description="Acidic residues" evidence="1">
    <location>
        <begin position="620"/>
        <end position="639"/>
    </location>
</feature>
<dbReference type="PROSITE" id="PS50011">
    <property type="entry name" value="PROTEIN_KINASE_DOM"/>
    <property type="match status" value="1"/>
</dbReference>